<dbReference type="InterPro" id="IPR036960">
    <property type="entry name" value="T-box_sf"/>
</dbReference>
<dbReference type="GO" id="GO:0001525">
    <property type="term" value="P:angiogenesis"/>
    <property type="evidence" value="ECO:0007669"/>
    <property type="project" value="TreeGrafter"/>
</dbReference>
<dbReference type="GO" id="GO:0045893">
    <property type="term" value="P:positive regulation of DNA-templated transcription"/>
    <property type="evidence" value="ECO:0007669"/>
    <property type="project" value="InterPro"/>
</dbReference>
<dbReference type="InterPro" id="IPR046360">
    <property type="entry name" value="T-box_DNA-bd"/>
</dbReference>
<feature type="domain" description="T-box" evidence="7">
    <location>
        <begin position="83"/>
        <end position="106"/>
    </location>
</feature>
<evidence type="ECO:0000313" key="9">
    <source>
        <dbReference type="Proteomes" id="UP000283210"/>
    </source>
</evidence>
<gene>
    <name evidence="8" type="ORF">OJAV_G00126150</name>
</gene>
<dbReference type="GO" id="GO:0001708">
    <property type="term" value="P:cell fate specification"/>
    <property type="evidence" value="ECO:0007669"/>
    <property type="project" value="TreeGrafter"/>
</dbReference>
<dbReference type="AlphaFoldDB" id="A0A437CNQ7"/>
<feature type="region of interest" description="Disordered" evidence="6">
    <location>
        <begin position="1"/>
        <end position="75"/>
    </location>
</feature>
<evidence type="ECO:0000259" key="7">
    <source>
        <dbReference type="PROSITE" id="PS50252"/>
    </source>
</evidence>
<sequence>MSLDEGGFCRAGGRSKDNQSVSVPAEMLQDKSSSVTDERESRTASSLETAPPPCRSPLPVPPAPTLPGSGGPDQNIESMKVVLHERELWRRFHEAGTEMIITKAGRLETL</sequence>
<accession>A0A437CNQ7</accession>
<keyword evidence="1" id="KW-0805">Transcription regulation</keyword>
<dbReference type="Pfam" id="PF00907">
    <property type="entry name" value="T-box"/>
    <property type="match status" value="1"/>
</dbReference>
<dbReference type="OrthoDB" id="7442607at2759"/>
<evidence type="ECO:0000256" key="1">
    <source>
        <dbReference type="ARBA" id="ARBA00023015"/>
    </source>
</evidence>
<keyword evidence="4 5" id="KW-0539">Nucleus</keyword>
<protein>
    <recommendedName>
        <fullName evidence="7">T-box domain-containing protein</fullName>
    </recommendedName>
</protein>
<dbReference type="Gene3D" id="2.60.40.820">
    <property type="entry name" value="Transcription factor, T-box"/>
    <property type="match status" value="1"/>
</dbReference>
<feature type="compositionally biased region" description="Pro residues" evidence="6">
    <location>
        <begin position="50"/>
        <end position="65"/>
    </location>
</feature>
<dbReference type="GO" id="GO:0000978">
    <property type="term" value="F:RNA polymerase II cis-regulatory region sequence-specific DNA binding"/>
    <property type="evidence" value="ECO:0007669"/>
    <property type="project" value="InterPro"/>
</dbReference>
<reference evidence="8 9" key="1">
    <citation type="submission" date="2018-11" db="EMBL/GenBank/DDBJ databases">
        <authorList>
            <person name="Lopez-Roques C."/>
            <person name="Donnadieu C."/>
            <person name="Bouchez O."/>
            <person name="Klopp C."/>
            <person name="Cabau C."/>
            <person name="Zahm M."/>
        </authorList>
    </citation>
    <scope>NUCLEOTIDE SEQUENCE [LARGE SCALE GENOMIC DNA]</scope>
    <source>
        <strain evidence="8">RS831</strain>
        <tissue evidence="8">Whole body</tissue>
    </source>
</reference>
<evidence type="ECO:0000313" key="8">
    <source>
        <dbReference type="EMBL" id="RVE64466.1"/>
    </source>
</evidence>
<dbReference type="GO" id="GO:0000785">
    <property type="term" value="C:chromatin"/>
    <property type="evidence" value="ECO:0007669"/>
    <property type="project" value="TreeGrafter"/>
</dbReference>
<organism evidence="8 9">
    <name type="scientific">Oryzias javanicus</name>
    <name type="common">Javanese ricefish</name>
    <name type="synonym">Aplocheilus javanicus</name>
    <dbReference type="NCBI Taxonomy" id="123683"/>
    <lineage>
        <taxon>Eukaryota</taxon>
        <taxon>Metazoa</taxon>
        <taxon>Chordata</taxon>
        <taxon>Craniata</taxon>
        <taxon>Vertebrata</taxon>
        <taxon>Euteleostomi</taxon>
        <taxon>Actinopterygii</taxon>
        <taxon>Neopterygii</taxon>
        <taxon>Teleostei</taxon>
        <taxon>Neoteleostei</taxon>
        <taxon>Acanthomorphata</taxon>
        <taxon>Ovalentaria</taxon>
        <taxon>Atherinomorphae</taxon>
        <taxon>Beloniformes</taxon>
        <taxon>Adrianichthyidae</taxon>
        <taxon>Oryziinae</taxon>
        <taxon>Oryzias</taxon>
    </lineage>
</organism>
<keyword evidence="2 5" id="KW-0238">DNA-binding</keyword>
<dbReference type="InterPro" id="IPR001699">
    <property type="entry name" value="TF_T-box"/>
</dbReference>
<keyword evidence="3" id="KW-0804">Transcription</keyword>
<proteinExistence type="predicted"/>
<reference evidence="8 9" key="2">
    <citation type="submission" date="2019-01" db="EMBL/GenBank/DDBJ databases">
        <title>A chromosome length genome reference of the Java medaka (oryzias javanicus).</title>
        <authorList>
            <person name="Herpin A."/>
            <person name="Takehana Y."/>
            <person name="Naruse K."/>
            <person name="Ansai S."/>
            <person name="Kawaguchi M."/>
        </authorList>
    </citation>
    <scope>NUCLEOTIDE SEQUENCE [LARGE SCALE GENOMIC DNA]</scope>
    <source>
        <strain evidence="8">RS831</strain>
        <tissue evidence="8">Whole body</tissue>
    </source>
</reference>
<keyword evidence="9" id="KW-1185">Reference proteome</keyword>
<dbReference type="EMBL" id="CM012449">
    <property type="protein sequence ID" value="RVE64466.1"/>
    <property type="molecule type" value="Genomic_DNA"/>
</dbReference>
<dbReference type="PROSITE" id="PS50252">
    <property type="entry name" value="TBOX_3"/>
    <property type="match status" value="1"/>
</dbReference>
<dbReference type="Proteomes" id="UP000283210">
    <property type="component" value="Chromosome 13"/>
</dbReference>
<dbReference type="InterPro" id="IPR008967">
    <property type="entry name" value="p53-like_TF_DNA-bd_sf"/>
</dbReference>
<evidence type="ECO:0000256" key="4">
    <source>
        <dbReference type="ARBA" id="ARBA00023242"/>
    </source>
</evidence>
<evidence type="ECO:0000256" key="5">
    <source>
        <dbReference type="PROSITE-ProRule" id="PRU00201"/>
    </source>
</evidence>
<comment type="subcellular location">
    <subcellularLocation>
        <location evidence="5">Nucleus</location>
    </subcellularLocation>
</comment>
<evidence type="ECO:0000256" key="6">
    <source>
        <dbReference type="SAM" id="MobiDB-lite"/>
    </source>
</evidence>
<evidence type="ECO:0000256" key="3">
    <source>
        <dbReference type="ARBA" id="ARBA00023163"/>
    </source>
</evidence>
<dbReference type="GO" id="GO:0000981">
    <property type="term" value="F:DNA-binding transcription factor activity, RNA polymerase II-specific"/>
    <property type="evidence" value="ECO:0007669"/>
    <property type="project" value="TreeGrafter"/>
</dbReference>
<evidence type="ECO:0000256" key="2">
    <source>
        <dbReference type="ARBA" id="ARBA00023125"/>
    </source>
</evidence>
<name>A0A437CNQ7_ORYJA</name>
<comment type="caution">
    <text evidence="5">Lacks conserved residue(s) required for the propagation of feature annotation.</text>
</comment>
<dbReference type="GO" id="GO:0005634">
    <property type="term" value="C:nucleus"/>
    <property type="evidence" value="ECO:0007669"/>
    <property type="project" value="UniProtKB-SubCell"/>
</dbReference>
<dbReference type="PANTHER" id="PTHR11267">
    <property type="entry name" value="T-BOX PROTEIN-RELATED"/>
    <property type="match status" value="1"/>
</dbReference>
<dbReference type="SUPFAM" id="SSF49417">
    <property type="entry name" value="p53-like transcription factors"/>
    <property type="match status" value="1"/>
</dbReference>
<dbReference type="PANTHER" id="PTHR11267:SF29">
    <property type="entry name" value="T-BOX TRANSCRIPTION FACTOR TBX4"/>
    <property type="match status" value="1"/>
</dbReference>